<dbReference type="GO" id="GO:0051607">
    <property type="term" value="P:defense response to virus"/>
    <property type="evidence" value="ECO:0007669"/>
    <property type="project" value="UniProtKB-KW"/>
</dbReference>
<keyword evidence="5" id="KW-0408">Iron</keyword>
<evidence type="ECO:0000256" key="8">
    <source>
        <dbReference type="ARBA" id="ARBA00039667"/>
    </source>
</evidence>
<keyword evidence="7" id="KW-0051">Antiviral defense</keyword>
<sequence>MTQIQELVINFHMTEACNYRCGYCYATWENNCSSTELHHSEVKTKQLLKDLASYFLFDNPLRQHLNYRSVRINFAGGEPLMLGRRFVNALLYAKQLGFNTSVITNGHLLTASLMLKTAPHLNMLGLSFDTADSLLASNIGRTDRKGDRLSPEDLLEIALTYRTLNPNGRFKINTVVNAYNWQENLVDVMQQLQPDKWKLLRVLPVHEHNLTITSEQYSSYVERHSSLSHFIVEEDNDAMWQSYLMINPEGCFYQNSSEAKGHWYSKPILDVGVEHAFAEIEFNLKAFVGRYPLATNVA</sequence>
<dbReference type="GO" id="GO:0051539">
    <property type="term" value="F:4 iron, 4 sulfur cluster binding"/>
    <property type="evidence" value="ECO:0007669"/>
    <property type="project" value="UniProtKB-KW"/>
</dbReference>
<dbReference type="CDD" id="cd01335">
    <property type="entry name" value="Radical_SAM"/>
    <property type="match status" value="1"/>
</dbReference>
<dbReference type="NCBIfam" id="NF038283">
    <property type="entry name" value="viperin_w_prok"/>
    <property type="match status" value="1"/>
</dbReference>
<keyword evidence="4" id="KW-0479">Metal-binding</keyword>
<dbReference type="SFLD" id="SFLDG01088">
    <property type="entry name" value="antiviral_proteins"/>
    <property type="match status" value="1"/>
</dbReference>
<keyword evidence="2" id="KW-0004">4Fe-4S</keyword>
<dbReference type="SFLD" id="SFLDS00029">
    <property type="entry name" value="Radical_SAM"/>
    <property type="match status" value="1"/>
</dbReference>
<dbReference type="OrthoDB" id="9792276at2"/>
<evidence type="ECO:0000313" key="11">
    <source>
        <dbReference type="Proteomes" id="UP000095230"/>
    </source>
</evidence>
<name>A0A1E5ITM2_SHECO</name>
<organism evidence="10 11">
    <name type="scientific">Shewanella colwelliana</name>
    <name type="common">Alteromonas colwelliana</name>
    <dbReference type="NCBI Taxonomy" id="23"/>
    <lineage>
        <taxon>Bacteria</taxon>
        <taxon>Pseudomonadati</taxon>
        <taxon>Pseudomonadota</taxon>
        <taxon>Gammaproteobacteria</taxon>
        <taxon>Alteromonadales</taxon>
        <taxon>Shewanellaceae</taxon>
        <taxon>Shewanella</taxon>
    </lineage>
</organism>
<proteinExistence type="predicted"/>
<dbReference type="InterPro" id="IPR013785">
    <property type="entry name" value="Aldolase_TIM"/>
</dbReference>
<dbReference type="EMBL" id="MCBT01000033">
    <property type="protein sequence ID" value="OEG73860.1"/>
    <property type="molecule type" value="Genomic_DNA"/>
</dbReference>
<dbReference type="Proteomes" id="UP000095230">
    <property type="component" value="Unassembled WGS sequence"/>
</dbReference>
<evidence type="ECO:0000256" key="7">
    <source>
        <dbReference type="ARBA" id="ARBA00023118"/>
    </source>
</evidence>
<dbReference type="GO" id="GO:0003824">
    <property type="term" value="F:catalytic activity"/>
    <property type="evidence" value="ECO:0007669"/>
    <property type="project" value="InterPro"/>
</dbReference>
<evidence type="ECO:0000256" key="2">
    <source>
        <dbReference type="ARBA" id="ARBA00022485"/>
    </source>
</evidence>
<protein>
    <recommendedName>
        <fullName evidence="8">S-adenosylmethionine-dependent nucleotide dehydratase</fullName>
    </recommendedName>
</protein>
<feature type="domain" description="Radical SAM core" evidence="9">
    <location>
        <begin position="3"/>
        <end position="249"/>
    </location>
</feature>
<dbReference type="PROSITE" id="PS51918">
    <property type="entry name" value="RADICAL_SAM"/>
    <property type="match status" value="1"/>
</dbReference>
<dbReference type="RefSeq" id="WP_069671214.1">
    <property type="nucleotide sequence ID" value="NZ_MCBT01000033.1"/>
</dbReference>
<dbReference type="STRING" id="23.BEL05_15530"/>
<keyword evidence="3" id="KW-0949">S-adenosyl-L-methionine</keyword>
<dbReference type="InterPro" id="IPR051196">
    <property type="entry name" value="RSAD2/Viperin_antiviral"/>
</dbReference>
<accession>A0A1E5ITM2</accession>
<comment type="caution">
    <text evidence="10">The sequence shown here is derived from an EMBL/GenBank/DDBJ whole genome shotgun (WGS) entry which is preliminary data.</text>
</comment>
<dbReference type="PANTHER" id="PTHR21339">
    <property type="entry name" value="RADICAL S-ADENOSYL METHIONINE DOMAIN-CONTAINING PROTEIN 2"/>
    <property type="match status" value="1"/>
</dbReference>
<evidence type="ECO:0000313" key="10">
    <source>
        <dbReference type="EMBL" id="OEG73860.1"/>
    </source>
</evidence>
<evidence type="ECO:0000256" key="3">
    <source>
        <dbReference type="ARBA" id="ARBA00022691"/>
    </source>
</evidence>
<evidence type="ECO:0000256" key="1">
    <source>
        <dbReference type="ARBA" id="ARBA00001966"/>
    </source>
</evidence>
<keyword evidence="6" id="KW-0411">Iron-sulfur</keyword>
<dbReference type="Gene3D" id="3.20.20.70">
    <property type="entry name" value="Aldolase class I"/>
    <property type="match status" value="1"/>
</dbReference>
<comment type="cofactor">
    <cofactor evidence="1">
        <name>[4Fe-4S] cluster</name>
        <dbReference type="ChEBI" id="CHEBI:49883"/>
    </cofactor>
</comment>
<dbReference type="AlphaFoldDB" id="A0A1E5ITM2"/>
<dbReference type="InterPro" id="IPR007197">
    <property type="entry name" value="rSAM"/>
</dbReference>
<reference evidence="10 11" key="1">
    <citation type="submission" date="2016-07" db="EMBL/GenBank/DDBJ databases">
        <title>Whole-genome of two Shewanella species isolated from a digestive organ of sea cucumber Apostichopus japonicus Selenka 1867.</title>
        <authorList>
            <person name="Hong H.-H."/>
            <person name="Choi H."/>
            <person name="Cheon S."/>
            <person name="Oh J.-S."/>
            <person name="Lee H.-G."/>
            <person name="Park C."/>
        </authorList>
    </citation>
    <scope>NUCLEOTIDE SEQUENCE [LARGE SCALE GENOMIC DNA]</scope>
    <source>
        <strain evidence="10 11">CSB03KR</strain>
    </source>
</reference>
<evidence type="ECO:0000259" key="9">
    <source>
        <dbReference type="PROSITE" id="PS51918"/>
    </source>
</evidence>
<gene>
    <name evidence="10" type="ORF">BEL05_15530</name>
</gene>
<evidence type="ECO:0000256" key="4">
    <source>
        <dbReference type="ARBA" id="ARBA00022723"/>
    </source>
</evidence>
<dbReference type="SFLD" id="SFLDG01067">
    <property type="entry name" value="SPASM/twitch_domain_containing"/>
    <property type="match status" value="1"/>
</dbReference>
<dbReference type="GO" id="GO:0046872">
    <property type="term" value="F:metal ion binding"/>
    <property type="evidence" value="ECO:0007669"/>
    <property type="project" value="UniProtKB-KW"/>
</dbReference>
<evidence type="ECO:0000256" key="6">
    <source>
        <dbReference type="ARBA" id="ARBA00023014"/>
    </source>
</evidence>
<dbReference type="SUPFAM" id="SSF102114">
    <property type="entry name" value="Radical SAM enzymes"/>
    <property type="match status" value="1"/>
</dbReference>
<dbReference type="PANTHER" id="PTHR21339:SF0">
    <property type="entry name" value="S-ADENOSYLMETHIONINE-DEPENDENT NUCLEOTIDE DEHYDRATASE RSAD2"/>
    <property type="match status" value="1"/>
</dbReference>
<dbReference type="InterPro" id="IPR058240">
    <property type="entry name" value="rSAM_sf"/>
</dbReference>
<dbReference type="Pfam" id="PF04055">
    <property type="entry name" value="Radical_SAM"/>
    <property type="match status" value="1"/>
</dbReference>
<evidence type="ECO:0000256" key="5">
    <source>
        <dbReference type="ARBA" id="ARBA00023004"/>
    </source>
</evidence>